<gene>
    <name evidence="1" type="ORF">EXIGLDRAFT_258322</name>
</gene>
<accession>A0A165MD67</accession>
<evidence type="ECO:0000313" key="1">
    <source>
        <dbReference type="EMBL" id="KZV99096.1"/>
    </source>
</evidence>
<keyword evidence="2" id="KW-1185">Reference proteome</keyword>
<sequence length="170" mass="19557">MTIAWRERYGYGWERRNRTDKQKAIADNPQAHARDFFLGKRGVDGLAELKQLRTRVQDVETQCALLTHHGPKILVHALGRLLLRDELDELLRDGELWHEEYGPQGTRRLHNVRSGGQNRHGSTSAHVPRDRCCALCNERSRKRLVMMTIRKVGGRRTRPSPARSSSCRTA</sequence>
<evidence type="ECO:0000313" key="2">
    <source>
        <dbReference type="Proteomes" id="UP000077266"/>
    </source>
</evidence>
<name>A0A165MD67_EXIGL</name>
<dbReference type="InParanoid" id="A0A165MD67"/>
<proteinExistence type="predicted"/>
<reference evidence="1 2" key="1">
    <citation type="journal article" date="2016" name="Mol. Biol. Evol.">
        <title>Comparative Genomics of Early-Diverging Mushroom-Forming Fungi Provides Insights into the Origins of Lignocellulose Decay Capabilities.</title>
        <authorList>
            <person name="Nagy L.G."/>
            <person name="Riley R."/>
            <person name="Tritt A."/>
            <person name="Adam C."/>
            <person name="Daum C."/>
            <person name="Floudas D."/>
            <person name="Sun H."/>
            <person name="Yadav J.S."/>
            <person name="Pangilinan J."/>
            <person name="Larsson K.H."/>
            <person name="Matsuura K."/>
            <person name="Barry K."/>
            <person name="Labutti K."/>
            <person name="Kuo R."/>
            <person name="Ohm R.A."/>
            <person name="Bhattacharya S.S."/>
            <person name="Shirouzu T."/>
            <person name="Yoshinaga Y."/>
            <person name="Martin F.M."/>
            <person name="Grigoriev I.V."/>
            <person name="Hibbett D.S."/>
        </authorList>
    </citation>
    <scope>NUCLEOTIDE SEQUENCE [LARGE SCALE GENOMIC DNA]</scope>
    <source>
        <strain evidence="1 2">HHB12029</strain>
    </source>
</reference>
<dbReference type="AlphaFoldDB" id="A0A165MD67"/>
<dbReference type="EMBL" id="KV425912">
    <property type="protein sequence ID" value="KZV99096.1"/>
    <property type="molecule type" value="Genomic_DNA"/>
</dbReference>
<protein>
    <submittedName>
        <fullName evidence="1">Uncharacterized protein</fullName>
    </submittedName>
</protein>
<dbReference type="Proteomes" id="UP000077266">
    <property type="component" value="Unassembled WGS sequence"/>
</dbReference>
<organism evidence="1 2">
    <name type="scientific">Exidia glandulosa HHB12029</name>
    <dbReference type="NCBI Taxonomy" id="1314781"/>
    <lineage>
        <taxon>Eukaryota</taxon>
        <taxon>Fungi</taxon>
        <taxon>Dikarya</taxon>
        <taxon>Basidiomycota</taxon>
        <taxon>Agaricomycotina</taxon>
        <taxon>Agaricomycetes</taxon>
        <taxon>Auriculariales</taxon>
        <taxon>Exidiaceae</taxon>
        <taxon>Exidia</taxon>
    </lineage>
</organism>